<dbReference type="Pfam" id="PF01925">
    <property type="entry name" value="TauE"/>
    <property type="match status" value="1"/>
</dbReference>
<evidence type="ECO:0000256" key="2">
    <source>
        <dbReference type="ARBA" id="ARBA00022692"/>
    </source>
</evidence>
<keyword evidence="7" id="KW-1185">Reference proteome</keyword>
<accession>A0A917J0V5</accession>
<reference evidence="6" key="2">
    <citation type="submission" date="2020-09" db="EMBL/GenBank/DDBJ databases">
        <authorList>
            <person name="Sun Q."/>
            <person name="Zhou Y."/>
        </authorList>
    </citation>
    <scope>NUCLEOTIDE SEQUENCE</scope>
    <source>
        <strain evidence="6">CGMCC 1.15290</strain>
    </source>
</reference>
<dbReference type="EMBL" id="BMIB01000003">
    <property type="protein sequence ID" value="GGH74003.1"/>
    <property type="molecule type" value="Genomic_DNA"/>
</dbReference>
<sequence>MLPILGYVSAIGVGLSLGLIGGGGSILTVPILVFFFGIDPILATTYSLCIVGLTSAVGAFRYYRNGNIIFNIALLFGIPSLITVFIMRKWVMPSIPKHLCFIGKHDLIKSELLMVVFALLMIGTAVAMIRRKNTDENDNENFTPNKPLLVGQSILVGAITGFVGVGGGFLIIPSLVMFARLPVKKAVGTSLMIMTLSSLLGVMGDLTRHVPLNTGFLFLFSAFTIIGILAGTYFNRFIKDNALRQTFGWFVLCMGFFIIIRFIW</sequence>
<evidence type="ECO:0000313" key="7">
    <source>
        <dbReference type="Proteomes" id="UP000627292"/>
    </source>
</evidence>
<dbReference type="InterPro" id="IPR051598">
    <property type="entry name" value="TSUP/Inactive_protease-like"/>
</dbReference>
<gene>
    <name evidence="6" type="ORF">GCM10011379_36140</name>
</gene>
<feature type="transmembrane region" description="Helical" evidence="5">
    <location>
        <begin position="6"/>
        <end position="36"/>
    </location>
</feature>
<comment type="caution">
    <text evidence="6">The sequence shown here is derived from an EMBL/GenBank/DDBJ whole genome shotgun (WGS) entry which is preliminary data.</text>
</comment>
<evidence type="ECO:0000256" key="3">
    <source>
        <dbReference type="ARBA" id="ARBA00022989"/>
    </source>
</evidence>
<dbReference type="GO" id="GO:0005886">
    <property type="term" value="C:plasma membrane"/>
    <property type="evidence" value="ECO:0007669"/>
    <property type="project" value="UniProtKB-SubCell"/>
</dbReference>
<evidence type="ECO:0000256" key="1">
    <source>
        <dbReference type="ARBA" id="ARBA00004141"/>
    </source>
</evidence>
<feature type="transmembrane region" description="Helical" evidence="5">
    <location>
        <begin position="68"/>
        <end position="91"/>
    </location>
</feature>
<evidence type="ECO:0000256" key="4">
    <source>
        <dbReference type="ARBA" id="ARBA00023136"/>
    </source>
</evidence>
<dbReference type="PANTHER" id="PTHR43701">
    <property type="entry name" value="MEMBRANE TRANSPORTER PROTEIN MJ0441-RELATED"/>
    <property type="match status" value="1"/>
</dbReference>
<comment type="similarity">
    <text evidence="5">Belongs to the 4-toluene sulfonate uptake permease (TSUP) (TC 2.A.102) family.</text>
</comment>
<keyword evidence="5" id="KW-1003">Cell membrane</keyword>
<reference evidence="6" key="1">
    <citation type="journal article" date="2014" name="Int. J. Syst. Evol. Microbiol.">
        <title>Complete genome sequence of Corynebacterium casei LMG S-19264T (=DSM 44701T), isolated from a smear-ripened cheese.</title>
        <authorList>
            <consortium name="US DOE Joint Genome Institute (JGI-PGF)"/>
            <person name="Walter F."/>
            <person name="Albersmeier A."/>
            <person name="Kalinowski J."/>
            <person name="Ruckert C."/>
        </authorList>
    </citation>
    <scope>NUCLEOTIDE SEQUENCE</scope>
    <source>
        <strain evidence="6">CGMCC 1.15290</strain>
    </source>
</reference>
<evidence type="ECO:0000256" key="5">
    <source>
        <dbReference type="RuleBase" id="RU363041"/>
    </source>
</evidence>
<keyword evidence="4 5" id="KW-0472">Membrane</keyword>
<evidence type="ECO:0000313" key="6">
    <source>
        <dbReference type="EMBL" id="GGH74003.1"/>
    </source>
</evidence>
<dbReference type="PANTHER" id="PTHR43701:SF2">
    <property type="entry name" value="MEMBRANE TRANSPORTER PROTEIN YJNA-RELATED"/>
    <property type="match status" value="1"/>
</dbReference>
<comment type="subcellular location">
    <subcellularLocation>
        <location evidence="5">Cell membrane</location>
        <topology evidence="5">Multi-pass membrane protein</topology>
    </subcellularLocation>
    <subcellularLocation>
        <location evidence="1">Membrane</location>
        <topology evidence="1">Multi-pass membrane protein</topology>
    </subcellularLocation>
</comment>
<keyword evidence="2 5" id="KW-0812">Transmembrane</keyword>
<dbReference type="InterPro" id="IPR002781">
    <property type="entry name" value="TM_pro_TauE-like"/>
</dbReference>
<organism evidence="6 7">
    <name type="scientific">Filimonas zeae</name>
    <dbReference type="NCBI Taxonomy" id="1737353"/>
    <lineage>
        <taxon>Bacteria</taxon>
        <taxon>Pseudomonadati</taxon>
        <taxon>Bacteroidota</taxon>
        <taxon>Chitinophagia</taxon>
        <taxon>Chitinophagales</taxon>
        <taxon>Chitinophagaceae</taxon>
        <taxon>Filimonas</taxon>
    </lineage>
</organism>
<feature type="transmembrane region" description="Helical" evidence="5">
    <location>
        <begin position="216"/>
        <end position="234"/>
    </location>
</feature>
<dbReference type="AlphaFoldDB" id="A0A917J0V5"/>
<keyword evidence="3 5" id="KW-1133">Transmembrane helix</keyword>
<dbReference type="Proteomes" id="UP000627292">
    <property type="component" value="Unassembled WGS sequence"/>
</dbReference>
<feature type="transmembrane region" description="Helical" evidence="5">
    <location>
        <begin position="112"/>
        <end position="129"/>
    </location>
</feature>
<dbReference type="RefSeq" id="WP_188954825.1">
    <property type="nucleotide sequence ID" value="NZ_BMIB01000003.1"/>
</dbReference>
<name>A0A917J0V5_9BACT</name>
<feature type="transmembrane region" description="Helical" evidence="5">
    <location>
        <begin position="246"/>
        <end position="263"/>
    </location>
</feature>
<protein>
    <recommendedName>
        <fullName evidence="5">Probable membrane transporter protein</fullName>
    </recommendedName>
</protein>
<feature type="transmembrane region" description="Helical" evidence="5">
    <location>
        <begin position="149"/>
        <end position="179"/>
    </location>
</feature>
<proteinExistence type="inferred from homology"/>